<evidence type="ECO:0000256" key="3">
    <source>
        <dbReference type="ARBA" id="ARBA00022741"/>
    </source>
</evidence>
<keyword evidence="6" id="KW-0175">Coiled coil</keyword>
<dbReference type="GO" id="GO:0004674">
    <property type="term" value="F:protein serine/threonine kinase activity"/>
    <property type="evidence" value="ECO:0007669"/>
    <property type="project" value="UniProtKB-KW"/>
</dbReference>
<accession>A0A8S1TWV3</accession>
<dbReference type="AlphaFoldDB" id="A0A8S1TWV3"/>
<dbReference type="InterPro" id="IPR000719">
    <property type="entry name" value="Prot_kinase_dom"/>
</dbReference>
<dbReference type="GO" id="GO:0005524">
    <property type="term" value="F:ATP binding"/>
    <property type="evidence" value="ECO:0007669"/>
    <property type="project" value="UniProtKB-KW"/>
</dbReference>
<keyword evidence="9" id="KW-1185">Reference proteome</keyword>
<keyword evidence="2" id="KW-0808">Transferase</keyword>
<dbReference type="EMBL" id="CAJJDO010000027">
    <property type="protein sequence ID" value="CAD8155519.1"/>
    <property type="molecule type" value="Genomic_DNA"/>
</dbReference>
<evidence type="ECO:0000313" key="9">
    <source>
        <dbReference type="Proteomes" id="UP000689195"/>
    </source>
</evidence>
<dbReference type="PROSITE" id="PS50011">
    <property type="entry name" value="PROTEIN_KINASE_DOM"/>
    <property type="match status" value="1"/>
</dbReference>
<gene>
    <name evidence="8" type="ORF">PPENT_87.1.T0270133</name>
</gene>
<proteinExistence type="predicted"/>
<organism evidence="8 9">
    <name type="scientific">Paramecium pentaurelia</name>
    <dbReference type="NCBI Taxonomy" id="43138"/>
    <lineage>
        <taxon>Eukaryota</taxon>
        <taxon>Sar</taxon>
        <taxon>Alveolata</taxon>
        <taxon>Ciliophora</taxon>
        <taxon>Intramacronucleata</taxon>
        <taxon>Oligohymenophorea</taxon>
        <taxon>Peniculida</taxon>
        <taxon>Parameciidae</taxon>
        <taxon>Paramecium</taxon>
    </lineage>
</organism>
<keyword evidence="5" id="KW-0067">ATP-binding</keyword>
<dbReference type="PANTHER" id="PTHR24349">
    <property type="entry name" value="SERINE/THREONINE-PROTEIN KINASE"/>
    <property type="match status" value="1"/>
</dbReference>
<evidence type="ECO:0000256" key="6">
    <source>
        <dbReference type="SAM" id="Coils"/>
    </source>
</evidence>
<dbReference type="InterPro" id="IPR050205">
    <property type="entry name" value="CDPK_Ser/Thr_kinases"/>
</dbReference>
<feature type="coiled-coil region" evidence="6">
    <location>
        <begin position="623"/>
        <end position="688"/>
    </location>
</feature>
<evidence type="ECO:0000256" key="2">
    <source>
        <dbReference type="ARBA" id="ARBA00022679"/>
    </source>
</evidence>
<dbReference type="Proteomes" id="UP000689195">
    <property type="component" value="Unassembled WGS sequence"/>
</dbReference>
<keyword evidence="1" id="KW-0723">Serine/threonine-protein kinase</keyword>
<keyword evidence="3" id="KW-0547">Nucleotide-binding</keyword>
<feature type="coiled-coil region" evidence="6">
    <location>
        <begin position="417"/>
        <end position="500"/>
    </location>
</feature>
<feature type="domain" description="Protein kinase" evidence="7">
    <location>
        <begin position="1"/>
        <end position="286"/>
    </location>
</feature>
<name>A0A8S1TWV3_9CILI</name>
<protein>
    <recommendedName>
        <fullName evidence="7">Protein kinase domain-containing protein</fullName>
    </recommendedName>
</protein>
<comment type="caution">
    <text evidence="8">The sequence shown here is derived from an EMBL/GenBank/DDBJ whole genome shotgun (WGS) entry which is preliminary data.</text>
</comment>
<dbReference type="OrthoDB" id="331171at2759"/>
<evidence type="ECO:0000256" key="1">
    <source>
        <dbReference type="ARBA" id="ARBA00022527"/>
    </source>
</evidence>
<dbReference type="Pfam" id="PF00069">
    <property type="entry name" value="Pkinase"/>
    <property type="match status" value="1"/>
</dbReference>
<keyword evidence="4" id="KW-0418">Kinase</keyword>
<evidence type="ECO:0000313" key="8">
    <source>
        <dbReference type="EMBL" id="CAD8155519.1"/>
    </source>
</evidence>
<evidence type="ECO:0000256" key="5">
    <source>
        <dbReference type="ARBA" id="ARBA00022840"/>
    </source>
</evidence>
<dbReference type="SMART" id="SM00220">
    <property type="entry name" value="S_TKc"/>
    <property type="match status" value="1"/>
</dbReference>
<reference evidence="8" key="1">
    <citation type="submission" date="2021-01" db="EMBL/GenBank/DDBJ databases">
        <authorList>
            <consortium name="Genoscope - CEA"/>
            <person name="William W."/>
        </authorList>
    </citation>
    <scope>NUCLEOTIDE SEQUENCE</scope>
</reference>
<sequence length="968" mass="116143">MINPNVGNSIFIEGNMFTRLQQTNMQGPQLNNDIVHLIGNPKQLFILKQYNKIRTNEIQILRLIKGLQNEEQSKCQNIIKIIGIQEKQIQNQLTLQVILEKSEDNCENLISAKTISLVQKLNIFEQMVKGVIQLQELSCYLKDLKPENFVYFQDNNNNYVIKLIEFGFLNQESNLISQIKSLKYIAPEVLITQGNYNINTTNIWSLGIILYQIVSSQHFFQSMNQQELIQQINSLTQEQINSKINQILNIGQPEKDLISSMLQKESQHRLKLQSVLEQIQINLPIIKEQEETRQLKFVKEQYLIFLRNAKQKNNLQAPQIKLISEQFKFYQFIYKQFQGQGQISNLIKRNQDISETIQQIEQQESSNQQFDSRQHEITVYKEFNEKLKQCLYDFDNSFKNSIRDANQFIQRIDKDYMEFHNRQIRSCKEQLTKQSEKFQQFSNLPTYANIINQVNKKIEEYFVQLTNLEQLIIQRTQQAYQKYEQIYKQIQQQLVDFYQENDENVKKILLSIQIEKKKEEWRKNQDQVQAQWKICVDNTPKLKQQMIQLINNPICQSLKKVIDEKFLQLDQEISENENLFNSYKNFNQFNCVEAINWQIQILESFQKKLKELYLNQTIQVGQLQSYSNNVQELQKKYTLFQQATQSINCKFPNYQYFIKIHQENEKHHQQLEQEIKVLQEYLMHQNENEQLFIEALENMKTKKQSQKKLEIEKRISKNQEINKQQGQILSAVLQKVSKLQSELKFTVQDHNLIMDQEQLNILNNALQNEINMMNQKISNQIFSIQQLTQQMIEISKLNTKIDDQMKRIPQKQIVEDFINKFQQNQDSYEKQYALVNYIKLYHLTRYINRIKQKPNIMDQVEITKYEKETKGLLQNYENYLFNNKIQIKIEEMEINRKELEQQLEKLEKKLEQQNYDSLSERLKFEKQIIETQWNNQFYKITDFTQMIRLNKIKTEIQQVIQEKFRNQL</sequence>
<evidence type="ECO:0000256" key="4">
    <source>
        <dbReference type="ARBA" id="ARBA00022777"/>
    </source>
</evidence>
<feature type="coiled-coil region" evidence="6">
    <location>
        <begin position="882"/>
        <end position="916"/>
    </location>
</feature>
<evidence type="ECO:0000259" key="7">
    <source>
        <dbReference type="PROSITE" id="PS50011"/>
    </source>
</evidence>